<feature type="transmembrane region" description="Helical" evidence="6">
    <location>
        <begin position="424"/>
        <end position="442"/>
    </location>
</feature>
<feature type="transmembrane region" description="Helical" evidence="6">
    <location>
        <begin position="283"/>
        <end position="305"/>
    </location>
</feature>
<dbReference type="CDD" id="cd20069">
    <property type="entry name" value="5TM_Oxa1-like"/>
    <property type="match status" value="1"/>
</dbReference>
<evidence type="ECO:0000256" key="4">
    <source>
        <dbReference type="ARBA" id="ARBA00023136"/>
    </source>
</evidence>
<feature type="domain" description="Membrane insertase YidC/Oxa/ALB C-terminal" evidence="7">
    <location>
        <begin position="283"/>
        <end position="505"/>
    </location>
</feature>
<gene>
    <name evidence="8" type="ORF">MCOR_6963</name>
</gene>
<evidence type="ECO:0000256" key="5">
    <source>
        <dbReference type="RuleBase" id="RU003945"/>
    </source>
</evidence>
<proteinExistence type="inferred from homology"/>
<sequence>MEEIQRRLSIIQKIEKQNFKAKQNRKFKRDRLKQQSSVFEENQILRESELKRPRKRRFKKQKHSVQNNLVVNLSSIELTASEEKILSKGLNFCPVPATIISDDPTRIYEGFTSGGGILWFTDLTVLDPLFILPVIIGIMLTEMTMVFLKRSSQSIDHILNVQRIKWTQVGCRNMSAVLPGIAYQQKGFSFIQKNDQLNRCKYCYVNQFRYLSVFNEPRHLDCHNNPKFSKNLLKRNIFPGLAISNTQSFYQASWAYYTSTEFAPVRVASDYIISVHDYTGLPWWATIILSTILLRTCLTLPLFIVSQRNMARYAAVNQEMGEVAKTLRGEVFHYSRKHNLTQNESKMLLARNVRKQLKKKIEEHNCHPARGTLVVAVQFPAWIFMSYGIRNLCGFTISKRDDPTSIYEGFTSGGGILWFTDLTIPDPLFILPVIIGISNLLLTEMHLLSLQSKLEAEPLPMKLMKFFFRFVSIYLMYISSMLPSGLCLYWCTSSLYGIVQYMVIQQPKVRRALRIPKVNNESEKPMTDIIRTAKKKYFRIKD</sequence>
<keyword evidence="9" id="KW-1185">Reference proteome</keyword>
<dbReference type="Pfam" id="PF02096">
    <property type="entry name" value="60KD_IMP"/>
    <property type="match status" value="1"/>
</dbReference>
<evidence type="ECO:0000313" key="9">
    <source>
        <dbReference type="Proteomes" id="UP000507470"/>
    </source>
</evidence>
<comment type="similarity">
    <text evidence="5">Belongs to the OXA1/ALB3/YidC family.</text>
</comment>
<dbReference type="InterPro" id="IPR001708">
    <property type="entry name" value="YidC/ALB3/OXA1/COX18"/>
</dbReference>
<comment type="subcellular location">
    <subcellularLocation>
        <location evidence="1 5">Membrane</location>
        <topology evidence="1 5">Multi-pass membrane protein</topology>
    </subcellularLocation>
</comment>
<dbReference type="InterPro" id="IPR028055">
    <property type="entry name" value="YidC/Oxa/ALB_C"/>
</dbReference>
<dbReference type="GO" id="GO:0032979">
    <property type="term" value="P:protein insertion into mitochondrial inner membrane from matrix"/>
    <property type="evidence" value="ECO:0007669"/>
    <property type="project" value="TreeGrafter"/>
</dbReference>
<keyword evidence="3 6" id="KW-1133">Transmembrane helix</keyword>
<evidence type="ECO:0000256" key="6">
    <source>
        <dbReference type="SAM" id="Phobius"/>
    </source>
</evidence>
<keyword evidence="4 6" id="KW-0472">Membrane</keyword>
<evidence type="ECO:0000256" key="1">
    <source>
        <dbReference type="ARBA" id="ARBA00004141"/>
    </source>
</evidence>
<dbReference type="EMBL" id="CACVKT020001347">
    <property type="protein sequence ID" value="CAC5366835.1"/>
    <property type="molecule type" value="Genomic_DNA"/>
</dbReference>
<keyword evidence="2 5" id="KW-0812">Transmembrane</keyword>
<dbReference type="GO" id="GO:0005743">
    <property type="term" value="C:mitochondrial inner membrane"/>
    <property type="evidence" value="ECO:0007669"/>
    <property type="project" value="TreeGrafter"/>
</dbReference>
<reference evidence="8 9" key="1">
    <citation type="submission" date="2020-06" db="EMBL/GenBank/DDBJ databases">
        <authorList>
            <person name="Li R."/>
            <person name="Bekaert M."/>
        </authorList>
    </citation>
    <scope>NUCLEOTIDE SEQUENCE [LARGE SCALE GENOMIC DNA]</scope>
    <source>
        <strain evidence="9">wild</strain>
    </source>
</reference>
<evidence type="ECO:0000259" key="7">
    <source>
        <dbReference type="Pfam" id="PF02096"/>
    </source>
</evidence>
<organism evidence="8 9">
    <name type="scientific">Mytilus coruscus</name>
    <name type="common">Sea mussel</name>
    <dbReference type="NCBI Taxonomy" id="42192"/>
    <lineage>
        <taxon>Eukaryota</taxon>
        <taxon>Metazoa</taxon>
        <taxon>Spiralia</taxon>
        <taxon>Lophotrochozoa</taxon>
        <taxon>Mollusca</taxon>
        <taxon>Bivalvia</taxon>
        <taxon>Autobranchia</taxon>
        <taxon>Pteriomorphia</taxon>
        <taxon>Mytilida</taxon>
        <taxon>Mytiloidea</taxon>
        <taxon>Mytilidae</taxon>
        <taxon>Mytilinae</taxon>
        <taxon>Mytilus</taxon>
    </lineage>
</organism>
<dbReference type="PANTHER" id="PTHR12428:SF65">
    <property type="entry name" value="CYTOCHROME C OXIDASE ASSEMBLY PROTEIN COX18, MITOCHONDRIAL"/>
    <property type="match status" value="1"/>
</dbReference>
<evidence type="ECO:0000256" key="2">
    <source>
        <dbReference type="ARBA" id="ARBA00022692"/>
    </source>
</evidence>
<name>A0A6J8AF22_MYTCO</name>
<dbReference type="PANTHER" id="PTHR12428">
    <property type="entry name" value="OXA1"/>
    <property type="match status" value="1"/>
</dbReference>
<protein>
    <submittedName>
        <fullName evidence="8">COX18</fullName>
    </submittedName>
</protein>
<dbReference type="OrthoDB" id="2148490at2759"/>
<dbReference type="AlphaFoldDB" id="A0A6J8AF22"/>
<dbReference type="GO" id="GO:0032977">
    <property type="term" value="F:membrane insertase activity"/>
    <property type="evidence" value="ECO:0007669"/>
    <property type="project" value="InterPro"/>
</dbReference>
<evidence type="ECO:0000313" key="8">
    <source>
        <dbReference type="EMBL" id="CAC5366835.1"/>
    </source>
</evidence>
<evidence type="ECO:0000256" key="3">
    <source>
        <dbReference type="ARBA" id="ARBA00022989"/>
    </source>
</evidence>
<accession>A0A6J8AF22</accession>
<dbReference type="Proteomes" id="UP000507470">
    <property type="component" value="Unassembled WGS sequence"/>
</dbReference>